<gene>
    <name evidence="4" type="ORF">DLM86_23460</name>
</gene>
<dbReference type="InterPro" id="IPR058094">
    <property type="entry name" value="Ig-like_OmpL47-like"/>
</dbReference>
<reference evidence="4 5" key="1">
    <citation type="submission" date="2018-05" db="EMBL/GenBank/DDBJ databases">
        <title>Paenibacillus flagellatus sp. nov., isolated from selenium mineral soil.</title>
        <authorList>
            <person name="Dai X."/>
        </authorList>
    </citation>
    <scope>NUCLEOTIDE SEQUENCE [LARGE SCALE GENOMIC DNA]</scope>
    <source>
        <strain evidence="4 5">DXL2</strain>
    </source>
</reference>
<evidence type="ECO:0000313" key="5">
    <source>
        <dbReference type="Proteomes" id="UP000247476"/>
    </source>
</evidence>
<dbReference type="SUPFAM" id="SSF49785">
    <property type="entry name" value="Galactose-binding domain-like"/>
    <property type="match status" value="1"/>
</dbReference>
<feature type="compositionally biased region" description="Basic and acidic residues" evidence="1">
    <location>
        <begin position="49"/>
        <end position="64"/>
    </location>
</feature>
<feature type="domain" description="F5/8 type C" evidence="3">
    <location>
        <begin position="713"/>
        <end position="856"/>
    </location>
</feature>
<evidence type="ECO:0000313" key="4">
    <source>
        <dbReference type="EMBL" id="PYI51874.1"/>
    </source>
</evidence>
<accession>A0A2V5K282</accession>
<dbReference type="RefSeq" id="WP_110842501.1">
    <property type="nucleotide sequence ID" value="NZ_QJVJ01000011.1"/>
</dbReference>
<dbReference type="InterPro" id="IPR000421">
    <property type="entry name" value="FA58C"/>
</dbReference>
<feature type="region of interest" description="Disordered" evidence="1">
    <location>
        <begin position="45"/>
        <end position="64"/>
    </location>
</feature>
<dbReference type="Proteomes" id="UP000247476">
    <property type="component" value="Unassembled WGS sequence"/>
</dbReference>
<dbReference type="InterPro" id="IPR054470">
    <property type="entry name" value="FIMAH_dom"/>
</dbReference>
<proteinExistence type="predicted"/>
<evidence type="ECO:0000259" key="3">
    <source>
        <dbReference type="PROSITE" id="PS50022"/>
    </source>
</evidence>
<dbReference type="Gene3D" id="2.60.120.260">
    <property type="entry name" value="Galactose-binding domain-like"/>
    <property type="match status" value="2"/>
</dbReference>
<dbReference type="Pfam" id="PF00754">
    <property type="entry name" value="F5_F8_type_C"/>
    <property type="match status" value="1"/>
</dbReference>
<comment type="caution">
    <text evidence="4">The sequence shown here is derived from an EMBL/GenBank/DDBJ whole genome shotgun (WGS) entry which is preliminary data.</text>
</comment>
<feature type="signal peptide" evidence="2">
    <location>
        <begin position="1"/>
        <end position="24"/>
    </location>
</feature>
<name>A0A2V5K282_9BACL</name>
<keyword evidence="5" id="KW-1185">Reference proteome</keyword>
<dbReference type="Pfam" id="PF16147">
    <property type="entry name" value="DUF4855"/>
    <property type="match status" value="1"/>
</dbReference>
<dbReference type="NCBIfam" id="NF047446">
    <property type="entry name" value="barrel_OmpL47"/>
    <property type="match status" value="1"/>
</dbReference>
<dbReference type="AlphaFoldDB" id="A0A2V5K282"/>
<dbReference type="PROSITE" id="PS50022">
    <property type="entry name" value="FA58C_3"/>
    <property type="match status" value="2"/>
</dbReference>
<dbReference type="EMBL" id="QJVJ01000011">
    <property type="protein sequence ID" value="PYI51874.1"/>
    <property type="molecule type" value="Genomic_DNA"/>
</dbReference>
<protein>
    <recommendedName>
        <fullName evidence="3">F5/8 type C domain-containing protein</fullName>
    </recommendedName>
</protein>
<dbReference type="InterPro" id="IPR008979">
    <property type="entry name" value="Galactose-bd-like_sf"/>
</dbReference>
<organism evidence="4 5">
    <name type="scientific">Paenibacillus flagellatus</name>
    <dbReference type="NCBI Taxonomy" id="2211139"/>
    <lineage>
        <taxon>Bacteria</taxon>
        <taxon>Bacillati</taxon>
        <taxon>Bacillota</taxon>
        <taxon>Bacilli</taxon>
        <taxon>Bacillales</taxon>
        <taxon>Paenibacillaceae</taxon>
        <taxon>Paenibacillus</taxon>
    </lineage>
</organism>
<feature type="chain" id="PRO_5038861540" description="F5/8 type C domain-containing protein" evidence="2">
    <location>
        <begin position="25"/>
        <end position="1202"/>
    </location>
</feature>
<dbReference type="InterPro" id="IPR032329">
    <property type="entry name" value="DUF4855"/>
</dbReference>
<evidence type="ECO:0000256" key="1">
    <source>
        <dbReference type="SAM" id="MobiDB-lite"/>
    </source>
</evidence>
<keyword evidence="2" id="KW-0732">Signal</keyword>
<sequence length="1202" mass="130332">MGARNKWAAIAVAAAIVFASTPHAQAEEAKPAIRNLAAGLDYQWSEQPEASRPDGARKLTDGKRGALNVSDPAWVGHVKGMTREVTFDLGGSKSISQIKARFLQDWPTNETLVPLTVSMYVSDDNVHWGLLTHKATQLLWGDGPPRDETYAWDGAADGIKSKPGASMAYARYVKVAFSMHTRAHTLIDEIEIAGADGKLAGAEAVPAEPVGLLPPGEATGGIRHLALFYNGHYPQGKGDWSKERIVPNISYVNRSGEPTDWMFDGVLYLGLQTPEGRGFNGSANLNDWTWYLNKTFAAGGDMDQLNAATAEVGAKLNDPAHKTKVVLMIPDPGEWMTDFGDVDGDGVSENFNASAVGAEAALCNRAKAIQWYVDQARQLWATKSYSRLELVGLYWLEEQISTSSDGPATVKAAGDIVHAANLKFFWIPHFLAYKSYMWKEVGIDAAAFQPNYFFEEMGDERLEDAANIAKRYGMSLELEFDDRMVNDGVFRERFVDYLNSGVETGLMQNGFKAYYQGNNAVYDTALSATPSTRVLYDWLYQFVKGTYQPNDSAPPEVEVRMNGQPLQSGVVVPDTENVRFTWEIQDDDGSGLVQVTAKFDGKPYAAGTEIDLNGKAGKHELSVTAAAGKTKTTSYVIEAGATASGLMKQVDEYRAGGELPNADGYRALKSHLEMMKRFEGRDEAEATKYVKGFNTALDRLRQEQGISPGAYNALKEGVYYTIGSLAQDKPAEASSVEGGLAALAAGKAVDGFPATRWASHTVDDTWFQVDLGDSVEMDTVRIDWEYARAKTFRLLVSDDKQSWRSVTSENGGRLTAQDGKNTIRFEPTKARYIRFVGIERETFYGYSFYEFGVYDLNPKAAIPAIDGLQASIGASSKRVTVEGLSMDGKLVDVNLKVVDPQGNVHDAGKATVAETGGFRIDFPLPGDLQGVYEVWATAEGMNEPAKVSFEYKSDDRTAPVTTAVVTPDRPDGRNGWYRQSVTVTLTARDEASTVTETVYSLDGGTVWHAYTGPLVFAADGTYGVSYRSTDRQGNAEAPQTIRFAVDGTGPVIAIAEPVDGRTYASADEIAAAFTAADDGSGTDEAATVARLDGRPVRAGTAVVLYELELGMHEFTVTAADLAGNIATRTVRFETAAGIDGLKALVERFRSAGRIDNKGIATSLLKKLEAGNVTGFIHEVEAQAGKHISNEAAAVLLRDARAL</sequence>
<dbReference type="OrthoDB" id="3799295at2"/>
<feature type="domain" description="F5/8 type C" evidence="3">
    <location>
        <begin position="29"/>
        <end position="195"/>
    </location>
</feature>
<dbReference type="Gene3D" id="3.30.1920.20">
    <property type="match status" value="1"/>
</dbReference>
<evidence type="ECO:0000256" key="2">
    <source>
        <dbReference type="SAM" id="SignalP"/>
    </source>
</evidence>
<dbReference type="Pfam" id="PF22888">
    <property type="entry name" value="FIMAH"/>
    <property type="match status" value="1"/>
</dbReference>